<keyword evidence="3" id="KW-1185">Reference proteome</keyword>
<name>A0ABV8Z6H9_9ACTN</name>
<protein>
    <submittedName>
        <fullName evidence="2">STAS domain-containing protein</fullName>
    </submittedName>
</protein>
<reference evidence="3" key="1">
    <citation type="journal article" date="2019" name="Int. J. Syst. Evol. Microbiol.">
        <title>The Global Catalogue of Microorganisms (GCM) 10K type strain sequencing project: providing services to taxonomists for standard genome sequencing and annotation.</title>
        <authorList>
            <consortium name="The Broad Institute Genomics Platform"/>
            <consortium name="The Broad Institute Genome Sequencing Center for Infectious Disease"/>
            <person name="Wu L."/>
            <person name="Ma J."/>
        </authorList>
    </citation>
    <scope>NUCLEOTIDE SEQUENCE [LARGE SCALE GENOMIC DNA]</scope>
    <source>
        <strain evidence="3">DT43</strain>
    </source>
</reference>
<comment type="caution">
    <text evidence="2">The sequence shown here is derived from an EMBL/GenBank/DDBJ whole genome shotgun (WGS) entry which is preliminary data.</text>
</comment>
<dbReference type="Gene3D" id="3.30.750.24">
    <property type="entry name" value="STAS domain"/>
    <property type="match status" value="1"/>
</dbReference>
<dbReference type="InterPro" id="IPR058548">
    <property type="entry name" value="MlaB-like_STAS"/>
</dbReference>
<dbReference type="RefSeq" id="WP_386356427.1">
    <property type="nucleotide sequence ID" value="NZ_JBHSFG010000120.1"/>
</dbReference>
<evidence type="ECO:0000313" key="2">
    <source>
        <dbReference type="EMBL" id="MFC4472397.1"/>
    </source>
</evidence>
<dbReference type="Proteomes" id="UP001596012">
    <property type="component" value="Unassembled WGS sequence"/>
</dbReference>
<accession>A0ABV8Z6H9</accession>
<gene>
    <name evidence="2" type="ORF">ACFPH6_49365</name>
</gene>
<dbReference type="EMBL" id="JBHSFG010000120">
    <property type="protein sequence ID" value="MFC4472397.1"/>
    <property type="molecule type" value="Genomic_DNA"/>
</dbReference>
<dbReference type="InterPro" id="IPR002645">
    <property type="entry name" value="STAS_dom"/>
</dbReference>
<dbReference type="InterPro" id="IPR036513">
    <property type="entry name" value="STAS_dom_sf"/>
</dbReference>
<dbReference type="Pfam" id="PF13466">
    <property type="entry name" value="STAS_2"/>
    <property type="match status" value="1"/>
</dbReference>
<dbReference type="PROSITE" id="PS50801">
    <property type="entry name" value="STAS"/>
    <property type="match status" value="1"/>
</dbReference>
<evidence type="ECO:0000313" key="3">
    <source>
        <dbReference type="Proteomes" id="UP001596012"/>
    </source>
</evidence>
<feature type="domain" description="STAS" evidence="1">
    <location>
        <begin position="1"/>
        <end position="47"/>
    </location>
</feature>
<organism evidence="2 3">
    <name type="scientific">Streptomyces xiangluensis</name>
    <dbReference type="NCBI Taxonomy" id="2665720"/>
    <lineage>
        <taxon>Bacteria</taxon>
        <taxon>Bacillati</taxon>
        <taxon>Actinomycetota</taxon>
        <taxon>Actinomycetes</taxon>
        <taxon>Kitasatosporales</taxon>
        <taxon>Streptomycetaceae</taxon>
        <taxon>Streptomyces</taxon>
    </lineage>
</organism>
<sequence length="65" mass="6716">MVVAVSGGVDHLTAARLDDVLLTAVASGARSVEVDFSRVSFCDCAGLTSCWEPGATARTRGCGLW</sequence>
<dbReference type="CDD" id="cd07043">
    <property type="entry name" value="STAS_anti-anti-sigma_factors"/>
    <property type="match status" value="1"/>
</dbReference>
<dbReference type="SUPFAM" id="SSF52091">
    <property type="entry name" value="SpoIIaa-like"/>
    <property type="match status" value="1"/>
</dbReference>
<proteinExistence type="predicted"/>
<evidence type="ECO:0000259" key="1">
    <source>
        <dbReference type="PROSITE" id="PS50801"/>
    </source>
</evidence>